<gene>
    <name evidence="2" type="ORF">IPH26_10595</name>
</gene>
<evidence type="ECO:0000313" key="3">
    <source>
        <dbReference type="Proteomes" id="UP000807785"/>
    </source>
</evidence>
<accession>A0A9D7HRD0</accession>
<reference evidence="2" key="1">
    <citation type="submission" date="2020-10" db="EMBL/GenBank/DDBJ databases">
        <title>Connecting structure to function with the recovery of over 1000 high-quality activated sludge metagenome-assembled genomes encoding full-length rRNA genes using long-read sequencing.</title>
        <authorList>
            <person name="Singleton C.M."/>
            <person name="Petriglieri F."/>
            <person name="Kristensen J.M."/>
            <person name="Kirkegaard R.H."/>
            <person name="Michaelsen T.Y."/>
            <person name="Andersen M.H."/>
            <person name="Karst S.M."/>
            <person name="Dueholm M.S."/>
            <person name="Nielsen P.H."/>
            <person name="Albertsen M."/>
        </authorList>
    </citation>
    <scope>NUCLEOTIDE SEQUENCE</scope>
    <source>
        <strain evidence="2">Bjer_18-Q3-R1-45_BAT3C.347</strain>
    </source>
</reference>
<protein>
    <submittedName>
        <fullName evidence="2">Uncharacterized protein</fullName>
    </submittedName>
</protein>
<dbReference type="AlphaFoldDB" id="A0A9D7HRD0"/>
<feature type="region of interest" description="Disordered" evidence="1">
    <location>
        <begin position="35"/>
        <end position="114"/>
    </location>
</feature>
<sequence>MKPSTSTIGEIEEIEFAAAYGTAVAMIDKRQRTIGNHQTQSLERGSVTGRLDVAAGTDHLLGSPRASQPDYKAVSPARPPARRSIRLTAVPDAAKDRRHRPQPRSDINRGRKAA</sequence>
<organism evidence="2 3">
    <name type="scientific">Candidatus Methylophosphatis roskildensis</name>
    <dbReference type="NCBI Taxonomy" id="2899263"/>
    <lineage>
        <taxon>Bacteria</taxon>
        <taxon>Pseudomonadati</taxon>
        <taxon>Pseudomonadota</taxon>
        <taxon>Betaproteobacteria</taxon>
        <taxon>Nitrosomonadales</taxon>
        <taxon>Sterolibacteriaceae</taxon>
        <taxon>Candidatus Methylophosphatis</taxon>
    </lineage>
</organism>
<name>A0A9D7HRD0_9PROT</name>
<proteinExistence type="predicted"/>
<comment type="caution">
    <text evidence="2">The sequence shown here is derived from an EMBL/GenBank/DDBJ whole genome shotgun (WGS) entry which is preliminary data.</text>
</comment>
<dbReference type="Proteomes" id="UP000807785">
    <property type="component" value="Unassembled WGS sequence"/>
</dbReference>
<evidence type="ECO:0000313" key="2">
    <source>
        <dbReference type="EMBL" id="MBK6973361.1"/>
    </source>
</evidence>
<dbReference type="EMBL" id="JADJEV010000003">
    <property type="protein sequence ID" value="MBK6973361.1"/>
    <property type="molecule type" value="Genomic_DNA"/>
</dbReference>
<evidence type="ECO:0000256" key="1">
    <source>
        <dbReference type="SAM" id="MobiDB-lite"/>
    </source>
</evidence>